<evidence type="ECO:0000313" key="2">
    <source>
        <dbReference type="EMBL" id="CAI3976074.1"/>
    </source>
</evidence>
<feature type="compositionally biased region" description="Acidic residues" evidence="1">
    <location>
        <begin position="145"/>
        <end position="161"/>
    </location>
</feature>
<reference evidence="3 4" key="2">
    <citation type="submission" date="2024-05" db="EMBL/GenBank/DDBJ databases">
        <authorList>
            <person name="Chen Y."/>
            <person name="Shah S."/>
            <person name="Dougan E. K."/>
            <person name="Thang M."/>
            <person name="Chan C."/>
        </authorList>
    </citation>
    <scope>NUCLEOTIDE SEQUENCE [LARGE SCALE GENOMIC DNA]</scope>
</reference>
<dbReference type="AlphaFoldDB" id="A0A9P1BMI7"/>
<feature type="compositionally biased region" description="Basic residues" evidence="1">
    <location>
        <begin position="26"/>
        <end position="44"/>
    </location>
</feature>
<feature type="compositionally biased region" description="Basic and acidic residues" evidence="1">
    <location>
        <begin position="186"/>
        <end position="207"/>
    </location>
</feature>
<accession>A0A9P1BMI7</accession>
<sequence>MVLDEIEIPRFSDFKLAVVDSAVRKNPAKWRERNKRRAQSRKNARSALNSEPTWEVPQVVPAEVEPKEDLKKVKDVKAAEPSPEAAEAVEAGEESDAEAEPQRRRKEGRTMPGGYYVRSMEEAHRQTMRAFNVRLCKPYQRPVQQEEEEELPPLEPEEEELDKATSSLPSRAARLAAQRLRNGQEVSREQQKKREEEEAERRREAERRVERRLLEAKIRFLAILQL</sequence>
<feature type="compositionally biased region" description="Low complexity" evidence="1">
    <location>
        <begin position="166"/>
        <end position="181"/>
    </location>
</feature>
<organism evidence="2">
    <name type="scientific">Cladocopium goreaui</name>
    <dbReference type="NCBI Taxonomy" id="2562237"/>
    <lineage>
        <taxon>Eukaryota</taxon>
        <taxon>Sar</taxon>
        <taxon>Alveolata</taxon>
        <taxon>Dinophyceae</taxon>
        <taxon>Suessiales</taxon>
        <taxon>Symbiodiniaceae</taxon>
        <taxon>Cladocopium</taxon>
    </lineage>
</organism>
<evidence type="ECO:0000256" key="1">
    <source>
        <dbReference type="SAM" id="MobiDB-lite"/>
    </source>
</evidence>
<gene>
    <name evidence="2" type="ORF">C1SCF055_LOCUS4330</name>
</gene>
<reference evidence="2" key="1">
    <citation type="submission" date="2022-10" db="EMBL/GenBank/DDBJ databases">
        <authorList>
            <person name="Chen Y."/>
            <person name="Dougan E. K."/>
            <person name="Chan C."/>
            <person name="Rhodes N."/>
            <person name="Thang M."/>
        </authorList>
    </citation>
    <scope>NUCLEOTIDE SEQUENCE</scope>
</reference>
<name>A0A9P1BMI7_9DINO</name>
<dbReference type="EMBL" id="CAMXCT030000242">
    <property type="protein sequence ID" value="CAL4763386.1"/>
    <property type="molecule type" value="Genomic_DNA"/>
</dbReference>
<feature type="compositionally biased region" description="Acidic residues" evidence="1">
    <location>
        <begin position="90"/>
        <end position="99"/>
    </location>
</feature>
<keyword evidence="4" id="KW-1185">Reference proteome</keyword>
<feature type="compositionally biased region" description="Basic and acidic residues" evidence="1">
    <location>
        <begin position="64"/>
        <end position="78"/>
    </location>
</feature>
<feature type="region of interest" description="Disordered" evidence="1">
    <location>
        <begin position="142"/>
        <end position="207"/>
    </location>
</feature>
<dbReference type="EMBL" id="CAMXCT010000242">
    <property type="protein sequence ID" value="CAI3976074.1"/>
    <property type="molecule type" value="Genomic_DNA"/>
</dbReference>
<feature type="region of interest" description="Disordered" evidence="1">
    <location>
        <begin position="25"/>
        <end position="120"/>
    </location>
</feature>
<feature type="compositionally biased region" description="Low complexity" evidence="1">
    <location>
        <begin position="79"/>
        <end position="89"/>
    </location>
</feature>
<protein>
    <submittedName>
        <fullName evidence="2">Uncharacterized protein</fullName>
    </submittedName>
</protein>
<comment type="caution">
    <text evidence="2">The sequence shown here is derived from an EMBL/GenBank/DDBJ whole genome shotgun (WGS) entry which is preliminary data.</text>
</comment>
<dbReference type="Proteomes" id="UP001152797">
    <property type="component" value="Unassembled WGS sequence"/>
</dbReference>
<evidence type="ECO:0000313" key="3">
    <source>
        <dbReference type="EMBL" id="CAL4763386.1"/>
    </source>
</evidence>
<evidence type="ECO:0000313" key="4">
    <source>
        <dbReference type="Proteomes" id="UP001152797"/>
    </source>
</evidence>
<dbReference type="EMBL" id="CAMXCT020000242">
    <property type="protein sequence ID" value="CAL1129449.1"/>
    <property type="molecule type" value="Genomic_DNA"/>
</dbReference>
<proteinExistence type="predicted"/>